<sequence length="218" mass="23020">MSSAGAGAGAGAGADDVLDARETLADGGKRLARALRGPFARAQPHWKSFAQLTFACPTASEVPGRMKKNLQQFGYCYVSLAAALAAYNALSRALLAVMLAGAFIGHHYVTRVRRAPIEIGGRVFGAKTQGVACAAATAIFFWKFITDVFFSAASVALAFAAAHAVMRVPEPKTDEDEGEIPLLRDFAAAYRESGADDYVPPQVSSTVRGLFASVFARK</sequence>
<evidence type="ECO:0000256" key="7">
    <source>
        <dbReference type="RuleBase" id="RU363107"/>
    </source>
</evidence>
<proteinExistence type="inferred from homology"/>
<evidence type="ECO:0000256" key="5">
    <source>
        <dbReference type="ARBA" id="ARBA00022989"/>
    </source>
</evidence>
<comment type="function">
    <text evidence="1 7">May be involved in both secretory and endocytic intracellular trafficking in the endosomal/prevacuolar compartments.</text>
</comment>
<dbReference type="Pfam" id="PF03208">
    <property type="entry name" value="PRA1"/>
    <property type="match status" value="1"/>
</dbReference>
<dbReference type="GO" id="GO:0016020">
    <property type="term" value="C:membrane"/>
    <property type="evidence" value="ECO:0007669"/>
    <property type="project" value="UniProtKB-SubCell"/>
</dbReference>
<dbReference type="Gramene" id="ABO95603">
    <property type="protein sequence ID" value="ABO95603"/>
    <property type="gene ID" value="OSTLU_31302"/>
</dbReference>
<dbReference type="EMBL" id="CP000584">
    <property type="protein sequence ID" value="ABO95603.1"/>
    <property type="molecule type" value="Genomic_DNA"/>
</dbReference>
<keyword evidence="4 7" id="KW-0812">Transmembrane</keyword>
<feature type="transmembrane region" description="Helical" evidence="7">
    <location>
        <begin position="148"/>
        <end position="166"/>
    </location>
</feature>
<evidence type="ECO:0000256" key="4">
    <source>
        <dbReference type="ARBA" id="ARBA00022692"/>
    </source>
</evidence>
<feature type="transmembrane region" description="Helical" evidence="7">
    <location>
        <begin position="70"/>
        <end position="87"/>
    </location>
</feature>
<protein>
    <recommendedName>
        <fullName evidence="7">PRA1 family protein</fullName>
    </recommendedName>
</protein>
<dbReference type="RefSeq" id="XP_001417310.1">
    <property type="nucleotide sequence ID" value="XM_001417273.1"/>
</dbReference>
<accession>A4RWD6</accession>
<dbReference type="Proteomes" id="UP000001568">
    <property type="component" value="Chromosome 4"/>
</dbReference>
<organism evidence="8 9">
    <name type="scientific">Ostreococcus lucimarinus (strain CCE9901)</name>
    <dbReference type="NCBI Taxonomy" id="436017"/>
    <lineage>
        <taxon>Eukaryota</taxon>
        <taxon>Viridiplantae</taxon>
        <taxon>Chlorophyta</taxon>
        <taxon>Mamiellophyceae</taxon>
        <taxon>Mamiellales</taxon>
        <taxon>Bathycoccaceae</taxon>
        <taxon>Ostreococcus</taxon>
    </lineage>
</organism>
<dbReference type="HOGENOM" id="CLU_1268735_0_0_1"/>
<dbReference type="PANTHER" id="PTHR19317">
    <property type="entry name" value="PRENYLATED RAB ACCEPTOR 1-RELATED"/>
    <property type="match status" value="1"/>
</dbReference>
<gene>
    <name evidence="8" type="ORF">OSTLU_31302</name>
</gene>
<dbReference type="GO" id="GO:0016192">
    <property type="term" value="P:vesicle-mediated transport"/>
    <property type="evidence" value="ECO:0007669"/>
    <property type="project" value="UniProtKB-ARBA"/>
</dbReference>
<evidence type="ECO:0000256" key="2">
    <source>
        <dbReference type="ARBA" id="ARBA00004141"/>
    </source>
</evidence>
<comment type="similarity">
    <text evidence="3 7">Belongs to the PRA1 family.</text>
</comment>
<dbReference type="STRING" id="436017.A4RWD6"/>
<keyword evidence="7" id="KW-0813">Transport</keyword>
<dbReference type="OrthoDB" id="10474928at2759"/>
<dbReference type="GO" id="GO:0005794">
    <property type="term" value="C:Golgi apparatus"/>
    <property type="evidence" value="ECO:0007669"/>
    <property type="project" value="TreeGrafter"/>
</dbReference>
<dbReference type="GeneID" id="5001491"/>
<dbReference type="OMA" id="AHAYHES"/>
<dbReference type="PANTHER" id="PTHR19317:SF0">
    <property type="entry name" value="PRENYLATED RAB ACCEPTOR PROTEIN 1"/>
    <property type="match status" value="1"/>
</dbReference>
<dbReference type="GO" id="GO:0005783">
    <property type="term" value="C:endoplasmic reticulum"/>
    <property type="evidence" value="ECO:0007669"/>
    <property type="project" value="UniProtKB-ARBA"/>
</dbReference>
<dbReference type="KEGG" id="olu:OSTLU_31302"/>
<evidence type="ECO:0000313" key="8">
    <source>
        <dbReference type="EMBL" id="ABO95603.1"/>
    </source>
</evidence>
<reference evidence="8 9" key="1">
    <citation type="journal article" date="2007" name="Proc. Natl. Acad. Sci. U.S.A.">
        <title>The tiny eukaryote Ostreococcus provides genomic insights into the paradox of plankton speciation.</title>
        <authorList>
            <person name="Palenik B."/>
            <person name="Grimwood J."/>
            <person name="Aerts A."/>
            <person name="Rouze P."/>
            <person name="Salamov A."/>
            <person name="Putnam N."/>
            <person name="Dupont C."/>
            <person name="Jorgensen R."/>
            <person name="Derelle E."/>
            <person name="Rombauts S."/>
            <person name="Zhou K."/>
            <person name="Otillar R."/>
            <person name="Merchant S.S."/>
            <person name="Podell S."/>
            <person name="Gaasterland T."/>
            <person name="Napoli C."/>
            <person name="Gendler K."/>
            <person name="Manuell A."/>
            <person name="Tai V."/>
            <person name="Vallon O."/>
            <person name="Piganeau G."/>
            <person name="Jancek S."/>
            <person name="Heijde M."/>
            <person name="Jabbari K."/>
            <person name="Bowler C."/>
            <person name="Lohr M."/>
            <person name="Robbens S."/>
            <person name="Werner G."/>
            <person name="Dubchak I."/>
            <person name="Pazour G.J."/>
            <person name="Ren Q."/>
            <person name="Paulsen I."/>
            <person name="Delwiche C."/>
            <person name="Schmutz J."/>
            <person name="Rokhsar D."/>
            <person name="Van de Peer Y."/>
            <person name="Moreau H."/>
            <person name="Grigoriev I.V."/>
        </authorList>
    </citation>
    <scope>NUCLEOTIDE SEQUENCE [LARGE SCALE GENOMIC DNA]</scope>
    <source>
        <strain evidence="8 9">CCE9901</strain>
    </source>
</reference>
<name>A4RWD6_OSTLU</name>
<comment type="subcellular location">
    <subcellularLocation>
        <location evidence="2 7">Membrane</location>
        <topology evidence="2 7">Multi-pass membrane protein</topology>
    </subcellularLocation>
</comment>
<evidence type="ECO:0000256" key="1">
    <source>
        <dbReference type="ARBA" id="ARBA00002501"/>
    </source>
</evidence>
<dbReference type="AlphaFoldDB" id="A4RWD6"/>
<evidence type="ECO:0000256" key="6">
    <source>
        <dbReference type="ARBA" id="ARBA00023136"/>
    </source>
</evidence>
<keyword evidence="5 7" id="KW-1133">Transmembrane helix</keyword>
<dbReference type="InterPro" id="IPR004895">
    <property type="entry name" value="Prenylated_rab_accept_PRA1"/>
</dbReference>
<keyword evidence="6 7" id="KW-0472">Membrane</keyword>
<keyword evidence="9" id="KW-1185">Reference proteome</keyword>
<evidence type="ECO:0000256" key="3">
    <source>
        <dbReference type="ARBA" id="ARBA00006483"/>
    </source>
</evidence>
<evidence type="ECO:0000313" key="9">
    <source>
        <dbReference type="Proteomes" id="UP000001568"/>
    </source>
</evidence>